<dbReference type="Pfam" id="PF01476">
    <property type="entry name" value="LysM"/>
    <property type="match status" value="1"/>
</dbReference>
<feature type="region of interest" description="Disordered" evidence="1">
    <location>
        <begin position="216"/>
        <end position="248"/>
    </location>
</feature>
<accession>A0A7G5C3L7</accession>
<sequence>MTDQLNGLRFDIYERVHLPDDVAAIEELEEIELVPHMQALPQDDQVLLRGHLLLSGIYRSQDVAGASQLEHWIPVEISLPLNRIQNVEELAVEIDNFDVDLLTSRSLNVTGVLALRGLQVQSAESPIWRDDSFTVVHQARSDTDEIELTEPGRFPQAGGGLEDENPGSFPAGDYAPEYVEQLIEQEREESLEPQSAADLNEVQDNAKESGWLSMFQHSEQSREEADLPQEQSAEAVNEAQASSPWGDVTKERLEEAEVVPELELTLAQEAVIEAEPKPDLKVALGGKALDTAPALQQQQQQPFGVGLLSQLGDKGAKREAELRIQEAAQAEEKAQLASNSAQSTGDELEWTRLFLNNAPAQSFRKVRLCIVQREETLELIANRYNVQPRELQLYNRLHEPYLSEGQVLYIP</sequence>
<dbReference type="InterPro" id="IPR036779">
    <property type="entry name" value="LysM_dom_sf"/>
</dbReference>
<evidence type="ECO:0000256" key="1">
    <source>
        <dbReference type="SAM" id="MobiDB-lite"/>
    </source>
</evidence>
<dbReference type="RefSeq" id="WP_182300042.1">
    <property type="nucleotide sequence ID" value="NZ_CP041969.1"/>
</dbReference>
<feature type="compositionally biased region" description="Polar residues" evidence="1">
    <location>
        <begin position="229"/>
        <end position="243"/>
    </location>
</feature>
<dbReference type="Pfam" id="PF20918">
    <property type="entry name" value="SPOCS_spoVID-N"/>
    <property type="match status" value="1"/>
</dbReference>
<dbReference type="InterPro" id="IPR018392">
    <property type="entry name" value="LysM"/>
</dbReference>
<dbReference type="KEGG" id="cchl:FPL14_23485"/>
<dbReference type="EMBL" id="CP041969">
    <property type="protein sequence ID" value="QMV43801.1"/>
    <property type="molecule type" value="Genomic_DNA"/>
</dbReference>
<dbReference type="SUPFAM" id="SSF54106">
    <property type="entry name" value="LysM domain"/>
    <property type="match status" value="1"/>
</dbReference>
<dbReference type="InterPro" id="IPR048862">
    <property type="entry name" value="SPOCS_spoVID_N"/>
</dbReference>
<protein>
    <submittedName>
        <fullName evidence="3">LysM peptidoglycan-binding domain-containing protein</fullName>
    </submittedName>
</protein>
<reference evidence="3 4" key="1">
    <citation type="submission" date="2019-07" db="EMBL/GenBank/DDBJ databases">
        <authorList>
            <person name="Kim J.K."/>
            <person name="Cheong H.-M."/>
            <person name="Choi Y."/>
            <person name="Hwang K.J."/>
            <person name="Lee S."/>
            <person name="Choi C."/>
        </authorList>
    </citation>
    <scope>NUCLEOTIDE SEQUENCE [LARGE SCALE GENOMIC DNA]</scope>
    <source>
        <strain evidence="3 4">KS 22</strain>
    </source>
</reference>
<gene>
    <name evidence="3" type="ORF">FPL14_23485</name>
</gene>
<evidence type="ECO:0000259" key="2">
    <source>
        <dbReference type="SMART" id="SM00257"/>
    </source>
</evidence>
<dbReference type="CDD" id="cd00118">
    <property type="entry name" value="LysM"/>
    <property type="match status" value="1"/>
</dbReference>
<dbReference type="Gene3D" id="3.10.350.10">
    <property type="entry name" value="LysM domain"/>
    <property type="match status" value="1"/>
</dbReference>
<feature type="domain" description="LysM" evidence="2">
    <location>
        <begin position="368"/>
        <end position="411"/>
    </location>
</feature>
<organism evidence="3 4">
    <name type="scientific">Cohnella cholangitidis</name>
    <dbReference type="NCBI Taxonomy" id="2598458"/>
    <lineage>
        <taxon>Bacteria</taxon>
        <taxon>Bacillati</taxon>
        <taxon>Bacillota</taxon>
        <taxon>Bacilli</taxon>
        <taxon>Bacillales</taxon>
        <taxon>Paenibacillaceae</taxon>
        <taxon>Cohnella</taxon>
    </lineage>
</organism>
<name>A0A7G5C3L7_9BACL</name>
<evidence type="ECO:0000313" key="4">
    <source>
        <dbReference type="Proteomes" id="UP000515679"/>
    </source>
</evidence>
<evidence type="ECO:0000313" key="3">
    <source>
        <dbReference type="EMBL" id="QMV43801.1"/>
    </source>
</evidence>
<dbReference type="Proteomes" id="UP000515679">
    <property type="component" value="Chromosome"/>
</dbReference>
<keyword evidence="4" id="KW-1185">Reference proteome</keyword>
<feature type="region of interest" description="Disordered" evidence="1">
    <location>
        <begin position="140"/>
        <end position="173"/>
    </location>
</feature>
<proteinExistence type="predicted"/>
<dbReference type="SMART" id="SM00257">
    <property type="entry name" value="LysM"/>
    <property type="match status" value="1"/>
</dbReference>
<dbReference type="AlphaFoldDB" id="A0A7G5C3L7"/>